<dbReference type="CDD" id="cd06260">
    <property type="entry name" value="DUF820-like"/>
    <property type="match status" value="1"/>
</dbReference>
<accession>A0AA40VS91</accession>
<feature type="domain" description="Putative restriction endonuclease" evidence="1">
    <location>
        <begin position="17"/>
        <end position="177"/>
    </location>
</feature>
<dbReference type="InterPro" id="IPR011335">
    <property type="entry name" value="Restrct_endonuc-II-like"/>
</dbReference>
<evidence type="ECO:0000313" key="2">
    <source>
        <dbReference type="EMBL" id="MBD6617954.1"/>
    </source>
</evidence>
<keyword evidence="2" id="KW-0255">Endonuclease</keyword>
<dbReference type="AlphaFoldDB" id="A0AA40VS91"/>
<dbReference type="InterPro" id="IPR008538">
    <property type="entry name" value="Uma2"/>
</dbReference>
<sequence>MVTATVIANILPNVSLEDWMQNPPNNTEWVDGELVKKNGVTLKHSRIQANVAYYWRNYKDSSGQGGQVYTEVPCRTNKQGRVPDVAYLTPELITQFGEPAALPQSFPLIAEIVSPTDIAEEIIAKSQEYLQSQGEEVWLVFPENRWIIVITQNQRLVFISGEVVSTQTVLKGFNVAVDELLA</sequence>
<dbReference type="Pfam" id="PF05685">
    <property type="entry name" value="Uma2"/>
    <property type="match status" value="1"/>
</dbReference>
<dbReference type="PANTHER" id="PTHR34107:SF1">
    <property type="entry name" value="SLL0198 PROTEIN"/>
    <property type="match status" value="1"/>
</dbReference>
<protein>
    <submittedName>
        <fullName evidence="2">Uma2 family endonuclease</fullName>
    </submittedName>
</protein>
<dbReference type="Proteomes" id="UP001165986">
    <property type="component" value="Unassembled WGS sequence"/>
</dbReference>
<evidence type="ECO:0000313" key="3">
    <source>
        <dbReference type="Proteomes" id="UP001165986"/>
    </source>
</evidence>
<proteinExistence type="predicted"/>
<dbReference type="GO" id="GO:0004519">
    <property type="term" value="F:endonuclease activity"/>
    <property type="evidence" value="ECO:0007669"/>
    <property type="project" value="UniProtKB-KW"/>
</dbReference>
<dbReference type="SUPFAM" id="SSF52980">
    <property type="entry name" value="Restriction endonuclease-like"/>
    <property type="match status" value="1"/>
</dbReference>
<keyword evidence="2" id="KW-0540">Nuclease</keyword>
<dbReference type="RefSeq" id="WP_191759168.1">
    <property type="nucleotide sequence ID" value="NZ_VJXY01000021.1"/>
</dbReference>
<evidence type="ECO:0000259" key="1">
    <source>
        <dbReference type="Pfam" id="PF05685"/>
    </source>
</evidence>
<dbReference type="Gene3D" id="3.90.1570.10">
    <property type="entry name" value="tt1808, chain A"/>
    <property type="match status" value="1"/>
</dbReference>
<name>A0AA40VS91_9NOST</name>
<keyword evidence="2" id="KW-0378">Hydrolase</keyword>
<dbReference type="InterPro" id="IPR012296">
    <property type="entry name" value="Nuclease_put_TT1808"/>
</dbReference>
<reference evidence="2" key="1">
    <citation type="submission" date="2019-07" db="EMBL/GenBank/DDBJ databases">
        <title>Toxilogical consequences of a new and cryptic species of cyanobacteria (Komarekiella delphini-convector) recovered from the epidermis of a bottlenose dolphin and 1500 ft. in the air.</title>
        <authorList>
            <person name="Brown A.O."/>
            <person name="Dvorak P."/>
            <person name="Villanueva C.D."/>
            <person name="Foss A.J."/>
            <person name="Garvey A.D."/>
            <person name="Gibson Q.A."/>
            <person name="Johansen J.R."/>
            <person name="Casamatta D.A."/>
        </authorList>
    </citation>
    <scope>NUCLEOTIDE SEQUENCE</scope>
    <source>
        <strain evidence="2">SJRDD-AB1</strain>
    </source>
</reference>
<dbReference type="PANTHER" id="PTHR34107">
    <property type="entry name" value="SLL0198 PROTEIN-RELATED"/>
    <property type="match status" value="1"/>
</dbReference>
<dbReference type="EMBL" id="VJXY01000021">
    <property type="protein sequence ID" value="MBD6617954.1"/>
    <property type="molecule type" value="Genomic_DNA"/>
</dbReference>
<organism evidence="2 3">
    <name type="scientific">Komarekiella delphini-convector SJRDD-AB1</name>
    <dbReference type="NCBI Taxonomy" id="2593771"/>
    <lineage>
        <taxon>Bacteria</taxon>
        <taxon>Bacillati</taxon>
        <taxon>Cyanobacteriota</taxon>
        <taxon>Cyanophyceae</taxon>
        <taxon>Nostocales</taxon>
        <taxon>Nostocaceae</taxon>
        <taxon>Komarekiella</taxon>
        <taxon>Komarekiella delphini-convector</taxon>
    </lineage>
</organism>
<keyword evidence="3" id="KW-1185">Reference proteome</keyword>
<gene>
    <name evidence="2" type="ORF">FNW02_19520</name>
</gene>
<comment type="caution">
    <text evidence="2">The sequence shown here is derived from an EMBL/GenBank/DDBJ whole genome shotgun (WGS) entry which is preliminary data.</text>
</comment>